<accession>A0A816F868</accession>
<keyword evidence="1" id="KW-0812">Transmembrane</keyword>
<comment type="caution">
    <text evidence="2">The sequence shown here is derived from an EMBL/GenBank/DDBJ whole genome shotgun (WGS) entry which is preliminary data.</text>
</comment>
<proteinExistence type="predicted"/>
<dbReference type="EMBL" id="CAJNOR010011181">
    <property type="protein sequence ID" value="CAF1659555.1"/>
    <property type="molecule type" value="Genomic_DNA"/>
</dbReference>
<keyword evidence="1" id="KW-0472">Membrane</keyword>
<feature type="non-terminal residue" evidence="2">
    <location>
        <position position="92"/>
    </location>
</feature>
<dbReference type="Proteomes" id="UP000663828">
    <property type="component" value="Unassembled WGS sequence"/>
</dbReference>
<gene>
    <name evidence="2" type="ORF">XAT740_LOCUS56584</name>
</gene>
<evidence type="ECO:0000256" key="1">
    <source>
        <dbReference type="SAM" id="Phobius"/>
    </source>
</evidence>
<feature type="transmembrane region" description="Helical" evidence="1">
    <location>
        <begin position="43"/>
        <end position="64"/>
    </location>
</feature>
<evidence type="ECO:0000313" key="2">
    <source>
        <dbReference type="EMBL" id="CAF1659555.1"/>
    </source>
</evidence>
<organism evidence="2 3">
    <name type="scientific">Adineta ricciae</name>
    <name type="common">Rotifer</name>
    <dbReference type="NCBI Taxonomy" id="249248"/>
    <lineage>
        <taxon>Eukaryota</taxon>
        <taxon>Metazoa</taxon>
        <taxon>Spiralia</taxon>
        <taxon>Gnathifera</taxon>
        <taxon>Rotifera</taxon>
        <taxon>Eurotatoria</taxon>
        <taxon>Bdelloidea</taxon>
        <taxon>Adinetida</taxon>
        <taxon>Adinetidae</taxon>
        <taxon>Adineta</taxon>
    </lineage>
</organism>
<reference evidence="2" key="1">
    <citation type="submission" date="2021-02" db="EMBL/GenBank/DDBJ databases">
        <authorList>
            <person name="Nowell W R."/>
        </authorList>
    </citation>
    <scope>NUCLEOTIDE SEQUENCE</scope>
</reference>
<protein>
    <submittedName>
        <fullName evidence="2">Uncharacterized protein</fullName>
    </submittedName>
</protein>
<evidence type="ECO:0000313" key="3">
    <source>
        <dbReference type="Proteomes" id="UP000663828"/>
    </source>
</evidence>
<sequence>MHVDLREPWKKLKFTVKNFNIFPTIPLTQDEYELRNQHVSTRLFVILLILSFTVLILYTSLINITQTITVTSPTIKQYLQLYSTYAQTLSCD</sequence>
<name>A0A816F868_ADIRI</name>
<dbReference type="AlphaFoldDB" id="A0A816F868"/>
<keyword evidence="1" id="KW-1133">Transmembrane helix</keyword>
<keyword evidence="3" id="KW-1185">Reference proteome</keyword>